<feature type="region of interest" description="Disordered" evidence="1">
    <location>
        <begin position="1"/>
        <end position="20"/>
    </location>
</feature>
<comment type="caution">
    <text evidence="2">The sequence shown here is derived from an EMBL/GenBank/DDBJ whole genome shotgun (WGS) entry which is preliminary data.</text>
</comment>
<proteinExistence type="predicted"/>
<organism evidence="2 3">
    <name type="scientific">Paramarasmius palmivorus</name>
    <dbReference type="NCBI Taxonomy" id="297713"/>
    <lineage>
        <taxon>Eukaryota</taxon>
        <taxon>Fungi</taxon>
        <taxon>Dikarya</taxon>
        <taxon>Basidiomycota</taxon>
        <taxon>Agaricomycotina</taxon>
        <taxon>Agaricomycetes</taxon>
        <taxon>Agaricomycetidae</taxon>
        <taxon>Agaricales</taxon>
        <taxon>Marasmiineae</taxon>
        <taxon>Marasmiaceae</taxon>
        <taxon>Paramarasmius</taxon>
    </lineage>
</organism>
<evidence type="ECO:0000313" key="2">
    <source>
        <dbReference type="EMBL" id="KAK7023488.1"/>
    </source>
</evidence>
<protein>
    <submittedName>
        <fullName evidence="2">Uncharacterized protein</fullName>
    </submittedName>
</protein>
<gene>
    <name evidence="2" type="ORF">VNI00_016706</name>
</gene>
<evidence type="ECO:0000256" key="1">
    <source>
        <dbReference type="SAM" id="MobiDB-lite"/>
    </source>
</evidence>
<keyword evidence="3" id="KW-1185">Reference proteome</keyword>
<feature type="region of interest" description="Disordered" evidence="1">
    <location>
        <begin position="552"/>
        <end position="579"/>
    </location>
</feature>
<evidence type="ECO:0000313" key="3">
    <source>
        <dbReference type="Proteomes" id="UP001383192"/>
    </source>
</evidence>
<feature type="compositionally biased region" description="Basic and acidic residues" evidence="1">
    <location>
        <begin position="555"/>
        <end position="564"/>
    </location>
</feature>
<reference evidence="2 3" key="1">
    <citation type="submission" date="2024-01" db="EMBL/GenBank/DDBJ databases">
        <title>A draft genome for a cacao thread blight-causing isolate of Paramarasmius palmivorus.</title>
        <authorList>
            <person name="Baruah I.K."/>
            <person name="Bukari Y."/>
            <person name="Amoako-Attah I."/>
            <person name="Meinhardt L.W."/>
            <person name="Bailey B.A."/>
            <person name="Cohen S.P."/>
        </authorList>
    </citation>
    <scope>NUCLEOTIDE SEQUENCE [LARGE SCALE GENOMIC DNA]</scope>
    <source>
        <strain evidence="2 3">GH-12</strain>
    </source>
</reference>
<accession>A0AAW0BCX7</accession>
<sequence>MSIKNSSKVSIRGKPTLNNVRGNQINHTKTIITNVVSGAKERDEYDEFEYVKRGHIVTIKDVHSQELEDRESVSQGDGSWVSGRLLRKTKRRICTIELRSDRLSSHKFTAFIYEDDDARSFWEDDFRKFSRNTRTTDSLQLFGLNHSEIPMLIFHHELIPLEHSYKSSFWGDIYLAYLSRSKGCSPICLWMDSAGALYRGPVGPISHRGFTPAQETIIVPSSRKMLESDASFRFLSKFKSEALNEYVLEWARWQLETIRLNDLLPNVAGDLSSEDCHRFEWKTEYPYFEHVWQDTGRQFPMDLVGDLCFDTVYSSTRGAVARSPYINGQWMLWNMDPGGSSVGIGGNDSKILFLDELTRFEAKERTLKLEFWFESIEFERDWISQVPRFSDTLEMSETEERFFTIQPPSPGLRISQTSRQYDGLAAFFRLCDAKELPLIYLFLYPPPMCISELKHWLDGDIPTHFWSLDETGQSQMTEDELEEWGIPNFEPCLSPTDPDDSLRIVRLHSLPPHICKALRDWQIVQGYDPSTADYAQYMDCPEYEIVDEPWPELGKTSESHQTEGREDETEKEPVHESTWWEAIPGSGISAFGF</sequence>
<name>A0AAW0BCX7_9AGAR</name>
<dbReference type="Proteomes" id="UP001383192">
    <property type="component" value="Unassembled WGS sequence"/>
</dbReference>
<dbReference type="EMBL" id="JAYKXP010000138">
    <property type="protein sequence ID" value="KAK7023488.1"/>
    <property type="molecule type" value="Genomic_DNA"/>
</dbReference>
<dbReference type="AlphaFoldDB" id="A0AAW0BCX7"/>